<feature type="transmembrane region" description="Helical" evidence="11">
    <location>
        <begin position="169"/>
        <end position="188"/>
    </location>
</feature>
<dbReference type="KEGG" id="nta:107812633"/>
<keyword evidence="2" id="KW-1003">Cell membrane</keyword>
<evidence type="ECO:0000256" key="11">
    <source>
        <dbReference type="SAM" id="Phobius"/>
    </source>
</evidence>
<dbReference type="AlphaFoldDB" id="A0A1S4BWJ7"/>
<dbReference type="Pfam" id="PF02298">
    <property type="entry name" value="Cu_bind_like"/>
    <property type="match status" value="1"/>
</dbReference>
<feature type="signal peptide" evidence="12">
    <location>
        <begin position="1"/>
        <end position="26"/>
    </location>
</feature>
<keyword evidence="6" id="KW-1015">Disulfide bond</keyword>
<evidence type="ECO:0000256" key="2">
    <source>
        <dbReference type="ARBA" id="ARBA00022475"/>
    </source>
</evidence>
<dbReference type="OMA" id="SEDHWPK"/>
<dbReference type="OrthoDB" id="1937044at2759"/>
<name>A0A1S4BWJ7_TOBAC</name>
<feature type="region of interest" description="Disordered" evidence="10">
    <location>
        <begin position="135"/>
        <end position="160"/>
    </location>
</feature>
<proteinExistence type="inferred from homology"/>
<dbReference type="RefSeq" id="XP_016493265.1">
    <property type="nucleotide sequence ID" value="XM_016637779.1"/>
</dbReference>
<protein>
    <submittedName>
        <fullName evidence="15">Early nodulin-like protein 1</fullName>
    </submittedName>
</protein>
<dbReference type="PANTHER" id="PTHR33021:SF505">
    <property type="entry name" value="EARLY NODULIN-LIKE PROTEIN 1"/>
    <property type="match status" value="1"/>
</dbReference>
<evidence type="ECO:0000259" key="13">
    <source>
        <dbReference type="PROSITE" id="PS51485"/>
    </source>
</evidence>
<keyword evidence="3" id="KW-0336">GPI-anchor</keyword>
<evidence type="ECO:0000256" key="6">
    <source>
        <dbReference type="ARBA" id="ARBA00023157"/>
    </source>
</evidence>
<gene>
    <name evidence="15" type="primary">LOC107812633</name>
</gene>
<dbReference type="InterPro" id="IPR008972">
    <property type="entry name" value="Cupredoxin"/>
</dbReference>
<evidence type="ECO:0000256" key="7">
    <source>
        <dbReference type="ARBA" id="ARBA00023180"/>
    </source>
</evidence>
<sequence length="189" mass="20629">MVSMKNNLVSFLAFLVIFLFISFCEAKEFVVDGKANSWKIPSSPDEFNKWAEKTRFQIGDYLVLKYDPNSDSVLQVNEEDYKNCNKANPLKSYQDGETKILLNKSCPFFFISGANGHCEKGQKLEVKVLSPQHSSKAHSPALAPTPATHTPVEILPPAPAPAPASGSSGMKFGIIGGFIVMLGSFIVLA</sequence>
<dbReference type="STRING" id="4097.A0A1S4BWJ7"/>
<dbReference type="GO" id="GO:0005886">
    <property type="term" value="C:plasma membrane"/>
    <property type="evidence" value="ECO:0000318"/>
    <property type="project" value="GO_Central"/>
</dbReference>
<feature type="chain" id="PRO_5010262963" evidence="12">
    <location>
        <begin position="27"/>
        <end position="189"/>
    </location>
</feature>
<evidence type="ECO:0000256" key="4">
    <source>
        <dbReference type="ARBA" id="ARBA00022729"/>
    </source>
</evidence>
<evidence type="ECO:0000313" key="14">
    <source>
        <dbReference type="Proteomes" id="UP000790787"/>
    </source>
</evidence>
<dbReference type="PROSITE" id="PS51485">
    <property type="entry name" value="PHYTOCYANIN"/>
    <property type="match status" value="1"/>
</dbReference>
<evidence type="ECO:0000256" key="10">
    <source>
        <dbReference type="SAM" id="MobiDB-lite"/>
    </source>
</evidence>
<accession>A0A1S4BWJ7</accession>
<evidence type="ECO:0000313" key="15">
    <source>
        <dbReference type="RefSeq" id="XP_016493265.1"/>
    </source>
</evidence>
<keyword evidence="14" id="KW-1185">Reference proteome</keyword>
<dbReference type="InterPro" id="IPR003245">
    <property type="entry name" value="Phytocyanin_dom"/>
</dbReference>
<evidence type="ECO:0000256" key="8">
    <source>
        <dbReference type="ARBA" id="ARBA00023288"/>
    </source>
</evidence>
<keyword evidence="8" id="KW-0449">Lipoprotein</keyword>
<dbReference type="PaxDb" id="4097-A0A1S4BWJ7"/>
<organism evidence="14 15">
    <name type="scientific">Nicotiana tabacum</name>
    <name type="common">Common tobacco</name>
    <dbReference type="NCBI Taxonomy" id="4097"/>
    <lineage>
        <taxon>Eukaryota</taxon>
        <taxon>Viridiplantae</taxon>
        <taxon>Streptophyta</taxon>
        <taxon>Embryophyta</taxon>
        <taxon>Tracheophyta</taxon>
        <taxon>Spermatophyta</taxon>
        <taxon>Magnoliopsida</taxon>
        <taxon>eudicotyledons</taxon>
        <taxon>Gunneridae</taxon>
        <taxon>Pentapetalae</taxon>
        <taxon>asterids</taxon>
        <taxon>lamiids</taxon>
        <taxon>Solanales</taxon>
        <taxon>Solanaceae</taxon>
        <taxon>Nicotianoideae</taxon>
        <taxon>Nicotianeae</taxon>
        <taxon>Nicotiana</taxon>
    </lineage>
</organism>
<dbReference type="SMR" id="A0A1S4BWJ7"/>
<evidence type="ECO:0000256" key="5">
    <source>
        <dbReference type="ARBA" id="ARBA00023136"/>
    </source>
</evidence>
<keyword evidence="11" id="KW-1133">Transmembrane helix</keyword>
<reference evidence="14" key="1">
    <citation type="journal article" date="2014" name="Nat. Commun.">
        <title>The tobacco genome sequence and its comparison with those of tomato and potato.</title>
        <authorList>
            <person name="Sierro N."/>
            <person name="Battey J.N."/>
            <person name="Ouadi S."/>
            <person name="Bakaher N."/>
            <person name="Bovet L."/>
            <person name="Willig A."/>
            <person name="Goepfert S."/>
            <person name="Peitsch M.C."/>
            <person name="Ivanov N.V."/>
        </authorList>
    </citation>
    <scope>NUCLEOTIDE SEQUENCE [LARGE SCALE GENOMIC DNA]</scope>
</reference>
<dbReference type="CDD" id="cd11019">
    <property type="entry name" value="OsENODL1_like"/>
    <property type="match status" value="1"/>
</dbReference>
<evidence type="ECO:0000256" key="3">
    <source>
        <dbReference type="ARBA" id="ARBA00022622"/>
    </source>
</evidence>
<dbReference type="GO" id="GO:0009055">
    <property type="term" value="F:electron transfer activity"/>
    <property type="evidence" value="ECO:0007669"/>
    <property type="project" value="InterPro"/>
</dbReference>
<keyword evidence="4 12" id="KW-0732">Signal</keyword>
<evidence type="ECO:0000256" key="1">
    <source>
        <dbReference type="ARBA" id="ARBA00004609"/>
    </source>
</evidence>
<keyword evidence="5 11" id="KW-0472">Membrane</keyword>
<dbReference type="InterPro" id="IPR041846">
    <property type="entry name" value="ENL_dom"/>
</dbReference>
<dbReference type="PANTHER" id="PTHR33021">
    <property type="entry name" value="BLUE COPPER PROTEIN"/>
    <property type="match status" value="1"/>
</dbReference>
<reference evidence="15" key="2">
    <citation type="submission" date="2025-08" db="UniProtKB">
        <authorList>
            <consortium name="RefSeq"/>
        </authorList>
    </citation>
    <scope>IDENTIFICATION</scope>
    <source>
        <tissue evidence="15">Leaf</tissue>
    </source>
</reference>
<comment type="similarity">
    <text evidence="9">Belongs to the early nodulin-like (ENODL) family.</text>
</comment>
<evidence type="ECO:0000256" key="9">
    <source>
        <dbReference type="ARBA" id="ARBA00035011"/>
    </source>
</evidence>
<keyword evidence="7" id="KW-0325">Glycoprotein</keyword>
<feature type="domain" description="Phytocyanin" evidence="13">
    <location>
        <begin position="27"/>
        <end position="130"/>
    </location>
</feature>
<dbReference type="RefSeq" id="XP_016493265.1">
    <property type="nucleotide sequence ID" value="XM_016637779.2"/>
</dbReference>
<evidence type="ECO:0000256" key="12">
    <source>
        <dbReference type="SAM" id="SignalP"/>
    </source>
</evidence>
<dbReference type="SUPFAM" id="SSF49503">
    <property type="entry name" value="Cupredoxins"/>
    <property type="match status" value="1"/>
</dbReference>
<dbReference type="GO" id="GO:0098552">
    <property type="term" value="C:side of membrane"/>
    <property type="evidence" value="ECO:0007669"/>
    <property type="project" value="UniProtKB-KW"/>
</dbReference>
<dbReference type="Proteomes" id="UP000790787">
    <property type="component" value="Chromosome 8"/>
</dbReference>
<dbReference type="FunFam" id="2.60.40.420:FF:000010">
    <property type="entry name" value="Early nodulin-like protein 1"/>
    <property type="match status" value="1"/>
</dbReference>
<comment type="subcellular location">
    <subcellularLocation>
        <location evidence="1">Cell membrane</location>
        <topology evidence="1">Lipid-anchor</topology>
        <topology evidence="1">GPI-anchor</topology>
    </subcellularLocation>
</comment>
<dbReference type="GeneID" id="107812633"/>
<feature type="compositionally biased region" description="Low complexity" evidence="10">
    <location>
        <begin position="137"/>
        <end position="151"/>
    </location>
</feature>
<dbReference type="InterPro" id="IPR039391">
    <property type="entry name" value="Phytocyanin-like"/>
</dbReference>
<dbReference type="Gene3D" id="2.60.40.420">
    <property type="entry name" value="Cupredoxins - blue copper proteins"/>
    <property type="match status" value="1"/>
</dbReference>
<keyword evidence="11" id="KW-0812">Transmembrane</keyword>